<dbReference type="NCBIfam" id="NF007959">
    <property type="entry name" value="PRK10678.1"/>
    <property type="match status" value="1"/>
</dbReference>
<comment type="subunit">
    <text evidence="7">Heterotetramer of 2 MoaD subunits and 2 MoaE subunits. Also stable as homodimer. The enzyme changes between these two forms during catalysis.</text>
</comment>
<sequence>MSNKTPTENIKISIQKSDFSIEKENNFLSNQAPETGAVVTFTGRVREFSEQPDVTGLFLEHYPGMTEKSLKRIIEQAQQRWDIQRISVIHRIGSLAVEDQIVFVGVSSAHREAAFEAARYIMDYLKTEAPFWKKEITRSGEHWVEAREKDQTARARWSAPD</sequence>
<evidence type="ECO:0000313" key="14">
    <source>
        <dbReference type="Proteomes" id="UP000185639"/>
    </source>
</evidence>
<evidence type="ECO:0000256" key="10">
    <source>
        <dbReference type="ARBA" id="ARBA00030781"/>
    </source>
</evidence>
<dbReference type="STRING" id="484498.SAMN05421686_102400"/>
<keyword evidence="5" id="KW-0808">Transferase</keyword>
<evidence type="ECO:0000256" key="3">
    <source>
        <dbReference type="ARBA" id="ARBA00011950"/>
    </source>
</evidence>
<accession>A0A1N7KAG3</accession>
<protein>
    <recommendedName>
        <fullName evidence="4">Molybdopterin synthase catalytic subunit</fullName>
        <ecNumber evidence="3">2.8.1.12</ecNumber>
    </recommendedName>
    <alternativeName>
        <fullName evidence="10">MPT synthase subunit 2</fullName>
    </alternativeName>
    <alternativeName>
        <fullName evidence="8">Molybdenum cofactor biosynthesis protein E</fullName>
    </alternativeName>
    <alternativeName>
        <fullName evidence="9">Molybdopterin-converting factor large subunit</fullName>
    </alternativeName>
    <alternativeName>
        <fullName evidence="11">Molybdopterin-converting factor subunit 2</fullName>
    </alternativeName>
</protein>
<comment type="pathway">
    <text evidence="1">Cofactor biosynthesis; molybdopterin biosynthesis.</text>
</comment>
<dbReference type="PANTHER" id="PTHR23404">
    <property type="entry name" value="MOLYBDOPTERIN SYNTHASE RELATED"/>
    <property type="match status" value="1"/>
</dbReference>
<name>A0A1N7KAG3_9GAMM</name>
<evidence type="ECO:0000256" key="1">
    <source>
        <dbReference type="ARBA" id="ARBA00005046"/>
    </source>
</evidence>
<dbReference type="Pfam" id="PF02391">
    <property type="entry name" value="MoaE"/>
    <property type="match status" value="1"/>
</dbReference>
<dbReference type="EMBL" id="FTOH01000002">
    <property type="protein sequence ID" value="SIS58595.1"/>
    <property type="molecule type" value="Genomic_DNA"/>
</dbReference>
<dbReference type="OrthoDB" id="9803224at2"/>
<dbReference type="FunFam" id="3.90.1170.40:FF:000001">
    <property type="entry name" value="Molybdopterin synthase catalytic subunit MoaE"/>
    <property type="match status" value="1"/>
</dbReference>
<evidence type="ECO:0000256" key="11">
    <source>
        <dbReference type="ARBA" id="ARBA00032474"/>
    </source>
</evidence>
<gene>
    <name evidence="13" type="ORF">SAMN05421686_102400</name>
</gene>
<comment type="similarity">
    <text evidence="2">Belongs to the MoaE family.</text>
</comment>
<evidence type="ECO:0000256" key="5">
    <source>
        <dbReference type="ARBA" id="ARBA00022679"/>
    </source>
</evidence>
<dbReference type="Gene3D" id="3.90.1170.40">
    <property type="entry name" value="Molybdopterin biosynthesis MoaE subunit"/>
    <property type="match status" value="1"/>
</dbReference>
<evidence type="ECO:0000256" key="7">
    <source>
        <dbReference type="ARBA" id="ARBA00026066"/>
    </source>
</evidence>
<evidence type="ECO:0000313" key="13">
    <source>
        <dbReference type="EMBL" id="SIS58595.1"/>
    </source>
</evidence>
<evidence type="ECO:0000256" key="6">
    <source>
        <dbReference type="ARBA" id="ARBA00023150"/>
    </source>
</evidence>
<dbReference type="RefSeq" id="WP_076514506.1">
    <property type="nucleotide sequence ID" value="NZ_FTOH01000002.1"/>
</dbReference>
<proteinExistence type="inferred from homology"/>
<dbReference type="SUPFAM" id="SSF54690">
    <property type="entry name" value="Molybdopterin synthase subunit MoaE"/>
    <property type="match status" value="1"/>
</dbReference>
<reference evidence="14" key="1">
    <citation type="submission" date="2017-01" db="EMBL/GenBank/DDBJ databases">
        <authorList>
            <person name="Varghese N."/>
            <person name="Submissions S."/>
        </authorList>
    </citation>
    <scope>NUCLEOTIDE SEQUENCE [LARGE SCALE GENOMIC DNA]</scope>
    <source>
        <strain evidence="14">DSM 24913</strain>
    </source>
</reference>
<dbReference type="Proteomes" id="UP000185639">
    <property type="component" value="Unassembled WGS sequence"/>
</dbReference>
<dbReference type="AlphaFoldDB" id="A0A1N7KAG3"/>
<dbReference type="InterPro" id="IPR036563">
    <property type="entry name" value="MoaE_sf"/>
</dbReference>
<dbReference type="GO" id="GO:0006777">
    <property type="term" value="P:Mo-molybdopterin cofactor biosynthetic process"/>
    <property type="evidence" value="ECO:0007669"/>
    <property type="project" value="UniProtKB-KW"/>
</dbReference>
<dbReference type="UniPathway" id="UPA00344"/>
<keyword evidence="14" id="KW-1185">Reference proteome</keyword>
<dbReference type="EC" id="2.8.1.12" evidence="3"/>
<evidence type="ECO:0000256" key="12">
    <source>
        <dbReference type="ARBA" id="ARBA00049878"/>
    </source>
</evidence>
<evidence type="ECO:0000256" key="4">
    <source>
        <dbReference type="ARBA" id="ARBA00013858"/>
    </source>
</evidence>
<dbReference type="GO" id="GO:0030366">
    <property type="term" value="F:molybdopterin synthase activity"/>
    <property type="evidence" value="ECO:0007669"/>
    <property type="project" value="UniProtKB-EC"/>
</dbReference>
<evidence type="ECO:0000256" key="9">
    <source>
        <dbReference type="ARBA" id="ARBA00030407"/>
    </source>
</evidence>
<evidence type="ECO:0000256" key="8">
    <source>
        <dbReference type="ARBA" id="ARBA00029745"/>
    </source>
</evidence>
<keyword evidence="6" id="KW-0501">Molybdenum cofactor biosynthesis</keyword>
<dbReference type="InterPro" id="IPR003448">
    <property type="entry name" value="Mopterin_biosynth_MoaE"/>
</dbReference>
<dbReference type="CDD" id="cd00756">
    <property type="entry name" value="MoaE"/>
    <property type="match status" value="1"/>
</dbReference>
<organism evidence="13 14">
    <name type="scientific">Thalassolituus maritimus</name>
    <dbReference type="NCBI Taxonomy" id="484498"/>
    <lineage>
        <taxon>Bacteria</taxon>
        <taxon>Pseudomonadati</taxon>
        <taxon>Pseudomonadota</taxon>
        <taxon>Gammaproteobacteria</taxon>
        <taxon>Oceanospirillales</taxon>
        <taxon>Oceanospirillaceae</taxon>
        <taxon>Thalassolituus</taxon>
    </lineage>
</organism>
<evidence type="ECO:0000256" key="2">
    <source>
        <dbReference type="ARBA" id="ARBA00005426"/>
    </source>
</evidence>
<comment type="catalytic activity">
    <reaction evidence="12">
        <text>2 [molybdopterin-synthase sulfur-carrier protein]-C-terminal-Gly-aminoethanethioate + cyclic pyranopterin phosphate + H2O = molybdopterin + 2 [molybdopterin-synthase sulfur-carrier protein]-C-terminal Gly-Gly + 2 H(+)</text>
        <dbReference type="Rhea" id="RHEA:26333"/>
        <dbReference type="Rhea" id="RHEA-COMP:12202"/>
        <dbReference type="Rhea" id="RHEA-COMP:19907"/>
        <dbReference type="ChEBI" id="CHEBI:15377"/>
        <dbReference type="ChEBI" id="CHEBI:15378"/>
        <dbReference type="ChEBI" id="CHEBI:58698"/>
        <dbReference type="ChEBI" id="CHEBI:59648"/>
        <dbReference type="ChEBI" id="CHEBI:90778"/>
        <dbReference type="ChEBI" id="CHEBI:232372"/>
        <dbReference type="EC" id="2.8.1.12"/>
    </reaction>
</comment>